<keyword evidence="1" id="KW-0812">Transmembrane</keyword>
<sequence length="91" mass="9971">MTLLFDDTKKLEKALGPEAAEVIAKIFETRDEAIQKESATKHDIALIQKDIALLRSDVETKLAQTKAEIIKWVAGMLVAQAALIAALVKLL</sequence>
<proteinExistence type="predicted"/>
<dbReference type="RefSeq" id="WP_163303105.1">
    <property type="nucleotide sequence ID" value="NZ_JAAGRQ010000074.1"/>
</dbReference>
<feature type="transmembrane region" description="Helical" evidence="1">
    <location>
        <begin position="69"/>
        <end position="88"/>
    </location>
</feature>
<dbReference type="AlphaFoldDB" id="A0A7K3NQG4"/>
<dbReference type="EMBL" id="JAAGRQ010000074">
    <property type="protein sequence ID" value="NDY58025.1"/>
    <property type="molecule type" value="Genomic_DNA"/>
</dbReference>
<dbReference type="Proteomes" id="UP000469724">
    <property type="component" value="Unassembled WGS sequence"/>
</dbReference>
<reference evidence="2 3" key="1">
    <citation type="submission" date="2020-02" db="EMBL/GenBank/DDBJ databases">
        <title>Comparative genomics of sulfur disproportionating microorganisms.</title>
        <authorList>
            <person name="Ward L.M."/>
            <person name="Bertran E."/>
            <person name="Johnston D.T."/>
        </authorList>
    </citation>
    <scope>NUCLEOTIDE SEQUENCE [LARGE SCALE GENOMIC DNA]</scope>
    <source>
        <strain evidence="2 3">DSM 3696</strain>
    </source>
</reference>
<organism evidence="2 3">
    <name type="scientific">Desulfolutivibrio sulfodismutans</name>
    <dbReference type="NCBI Taxonomy" id="63561"/>
    <lineage>
        <taxon>Bacteria</taxon>
        <taxon>Pseudomonadati</taxon>
        <taxon>Thermodesulfobacteriota</taxon>
        <taxon>Desulfovibrionia</taxon>
        <taxon>Desulfovibrionales</taxon>
        <taxon>Desulfovibrionaceae</taxon>
        <taxon>Desulfolutivibrio</taxon>
    </lineage>
</organism>
<gene>
    <name evidence="2" type="ORF">G3N56_14920</name>
</gene>
<comment type="caution">
    <text evidence="2">The sequence shown here is derived from an EMBL/GenBank/DDBJ whole genome shotgun (WGS) entry which is preliminary data.</text>
</comment>
<name>A0A7K3NQG4_9BACT</name>
<evidence type="ECO:0000313" key="2">
    <source>
        <dbReference type="EMBL" id="NDY58025.1"/>
    </source>
</evidence>
<accession>A0A7K3NQG4</accession>
<evidence type="ECO:0000256" key="1">
    <source>
        <dbReference type="SAM" id="Phobius"/>
    </source>
</evidence>
<keyword evidence="1" id="KW-1133">Transmembrane helix</keyword>
<evidence type="ECO:0008006" key="4">
    <source>
        <dbReference type="Google" id="ProtNLM"/>
    </source>
</evidence>
<evidence type="ECO:0000313" key="3">
    <source>
        <dbReference type="Proteomes" id="UP000469724"/>
    </source>
</evidence>
<keyword evidence="3" id="KW-1185">Reference proteome</keyword>
<keyword evidence="1" id="KW-0472">Membrane</keyword>
<protein>
    <recommendedName>
        <fullName evidence="4">DUF1640 domain-containing protein</fullName>
    </recommendedName>
</protein>